<feature type="compositionally biased region" description="Basic and acidic residues" evidence="3">
    <location>
        <begin position="363"/>
        <end position="373"/>
    </location>
</feature>
<keyword evidence="5" id="KW-1185">Reference proteome</keyword>
<dbReference type="FunFam" id="3.40.50.10420:FF:000001">
    <property type="entry name" value="Methenyltetrahydrofolate synthase domain-containing protein"/>
    <property type="match status" value="1"/>
</dbReference>
<feature type="region of interest" description="Disordered" evidence="3">
    <location>
        <begin position="196"/>
        <end position="268"/>
    </location>
</feature>
<dbReference type="Pfam" id="PF01812">
    <property type="entry name" value="5-FTHF_cyc-lig"/>
    <property type="match status" value="1"/>
</dbReference>
<accession>A0A9Q1HL84</accession>
<dbReference type="PANTHER" id="PTHR13017">
    <property type="entry name" value="5-FORMYLTETRAHYDROFOLATE CYCLO-LIGASE-RELATED"/>
    <property type="match status" value="1"/>
</dbReference>
<keyword evidence="2" id="KW-0694">RNA-binding</keyword>
<evidence type="ECO:0000256" key="1">
    <source>
        <dbReference type="ARBA" id="ARBA00015518"/>
    </source>
</evidence>
<feature type="region of interest" description="Disordered" evidence="3">
    <location>
        <begin position="341"/>
        <end position="373"/>
    </location>
</feature>
<dbReference type="AlphaFoldDB" id="A0A9Q1HL84"/>
<dbReference type="InterPro" id="IPR012677">
    <property type="entry name" value="Nucleotide-bd_a/b_plait_sf"/>
</dbReference>
<gene>
    <name evidence="4" type="ORF">HOLleu_02077</name>
</gene>
<dbReference type="InterPro" id="IPR035979">
    <property type="entry name" value="RBD_domain_sf"/>
</dbReference>
<dbReference type="GO" id="GO:0003723">
    <property type="term" value="F:RNA binding"/>
    <property type="evidence" value="ECO:0007669"/>
    <property type="project" value="UniProtKB-KW"/>
</dbReference>
<comment type="caution">
    <text evidence="4">The sequence shown here is derived from an EMBL/GenBank/DDBJ whole genome shotgun (WGS) entry which is preliminary data.</text>
</comment>
<organism evidence="4 5">
    <name type="scientific">Holothuria leucospilota</name>
    <name type="common">Black long sea cucumber</name>
    <name type="synonym">Mertensiothuria leucospilota</name>
    <dbReference type="NCBI Taxonomy" id="206669"/>
    <lineage>
        <taxon>Eukaryota</taxon>
        <taxon>Metazoa</taxon>
        <taxon>Echinodermata</taxon>
        <taxon>Eleutherozoa</taxon>
        <taxon>Echinozoa</taxon>
        <taxon>Holothuroidea</taxon>
        <taxon>Aspidochirotacea</taxon>
        <taxon>Aspidochirotida</taxon>
        <taxon>Holothuriidae</taxon>
        <taxon>Holothuria</taxon>
    </lineage>
</organism>
<evidence type="ECO:0000256" key="2">
    <source>
        <dbReference type="ARBA" id="ARBA00022884"/>
    </source>
</evidence>
<dbReference type="EMBL" id="JAIZAY010000001">
    <property type="protein sequence ID" value="KAJ8049363.1"/>
    <property type="molecule type" value="Genomic_DNA"/>
</dbReference>
<dbReference type="SUPFAM" id="SSF54928">
    <property type="entry name" value="RNA-binding domain, RBD"/>
    <property type="match status" value="1"/>
</dbReference>
<dbReference type="InterPro" id="IPR037171">
    <property type="entry name" value="NagB/RpiA_transferase-like"/>
</dbReference>
<dbReference type="InterPro" id="IPR002698">
    <property type="entry name" value="FTHF_cligase"/>
</dbReference>
<protein>
    <recommendedName>
        <fullName evidence="1">Methenyltetrahydrofolate synthase domain-containing protein</fullName>
    </recommendedName>
</protein>
<dbReference type="InterPro" id="IPR024185">
    <property type="entry name" value="FTHF_cligase-like_sf"/>
</dbReference>
<dbReference type="PANTHER" id="PTHR13017:SF0">
    <property type="entry name" value="METHENYLTETRAHYDROFOLATE SYNTHASE DOMAIN-CONTAINING PROTEIN"/>
    <property type="match status" value="1"/>
</dbReference>
<feature type="compositionally biased region" description="Basic and acidic residues" evidence="3">
    <location>
        <begin position="341"/>
        <end position="352"/>
    </location>
</feature>
<evidence type="ECO:0000313" key="4">
    <source>
        <dbReference type="EMBL" id="KAJ8049363.1"/>
    </source>
</evidence>
<dbReference type="Gene3D" id="3.30.70.330">
    <property type="match status" value="1"/>
</dbReference>
<proteinExistence type="predicted"/>
<evidence type="ECO:0000313" key="5">
    <source>
        <dbReference type="Proteomes" id="UP001152320"/>
    </source>
</evidence>
<dbReference type="Gene3D" id="3.40.50.10420">
    <property type="entry name" value="NagB/RpiA/CoA transferase-like"/>
    <property type="match status" value="1"/>
</dbReference>
<dbReference type="GO" id="GO:0005737">
    <property type="term" value="C:cytoplasm"/>
    <property type="evidence" value="ECO:0007669"/>
    <property type="project" value="TreeGrafter"/>
</dbReference>
<dbReference type="SUPFAM" id="SSF100950">
    <property type="entry name" value="NagB/RpiA/CoA transferase-like"/>
    <property type="match status" value="1"/>
</dbReference>
<dbReference type="Proteomes" id="UP001152320">
    <property type="component" value="Chromosome 1"/>
</dbReference>
<dbReference type="OrthoDB" id="433414at2759"/>
<name>A0A9Q1HL84_HOLLE</name>
<sequence length="373" mass="41828">MDAFKNAKTVKVNPDKPQEQARFLALEANKTLLVPTPRMRRGLFNRVVLPAGANKSQLRECCSFQGIKVNSAPVGIAEKYQVDLVVIGSVAVSETGIRIGKGEGFADLEYAIMSAAGAANEDTVVITTVHDCQVTDIPESLIQPHDLTVDFILTPTRVIKCSGGIKQRPKGIIWSMLTEEKFQSIPVLKELRDKDDEAGIDTSLKPSEDEGGRKRNSRQRNNRRDPRPRRQRARRNRDKEDEPPKEDEENKPAKRTNNRRAPPQCPPGCRIFVGGVTRRTRVSEFKTAIRAKGVYPKRVVWRGARGFCFLEFDVPDKIEDDVTLLGDIAFNNVQLRPQIAIDREEKKDKKAVNGEQNETQGDEGAKQNMKSED</sequence>
<reference evidence="4" key="1">
    <citation type="submission" date="2021-10" db="EMBL/GenBank/DDBJ databases">
        <title>Tropical sea cucumber genome reveals ecological adaptation and Cuvierian tubules defense mechanism.</title>
        <authorList>
            <person name="Chen T."/>
        </authorList>
    </citation>
    <scope>NUCLEOTIDE SEQUENCE</scope>
    <source>
        <strain evidence="4">Nanhai2018</strain>
        <tissue evidence="4">Muscle</tissue>
    </source>
</reference>
<evidence type="ECO:0000256" key="3">
    <source>
        <dbReference type="SAM" id="MobiDB-lite"/>
    </source>
</evidence>
<feature type="compositionally biased region" description="Basic residues" evidence="3">
    <location>
        <begin position="214"/>
        <end position="236"/>
    </location>
</feature>
<feature type="compositionally biased region" description="Basic and acidic residues" evidence="3">
    <location>
        <begin position="237"/>
        <end position="252"/>
    </location>
</feature>